<dbReference type="PANTHER" id="PTHR46689">
    <property type="entry name" value="MEMBRANE PROTEIN, PUTATIVE-RELATED"/>
    <property type="match status" value="1"/>
</dbReference>
<evidence type="ECO:0000313" key="2">
    <source>
        <dbReference type="EMBL" id="RVV97142.1"/>
    </source>
</evidence>
<dbReference type="InterPro" id="IPR043904">
    <property type="entry name" value="PhoD_2-like"/>
</dbReference>
<sequence length="465" mass="51876">MSRDAQGGGAGQLRIAALVGRPSGDAPPEVESDGTTVAPVRLAEGAGFAIYRYDLSLPATEDAWYRVGDERHRLNLAIGGDARIAFVSCNGQEEGDLGRDFEERNRMWRRLADEHDDAPFQLLLEGGDQIYADEVTKAHPLSENWPEDYPDLDDAQATKVRDALREAFFVRYATLYAAGDFSRLAARVPALPIWDDHDICDGWGSLPEPALDSRLGRTLFDVARETYLLFQFALRPEEAGEVFPDATGTSLSWSVALPGVTILGPDLRSERRLDRVMGDTGWRVFRDMVRKIETERVILVSSVPLLGPRLSLLERTMRFTGWMKDYEDDLRDQWQSYAHRAEWQDMLREMVGLIEGRGIDVTVISGEIHLATRGEMTTARGPMHQLVASGISHPAPTEAYPLALGSLARLGEAPLKGHKIRLKPLPGKRSIYTAERNFLVLTRREGAWSAEWELEESGRTAPLPL</sequence>
<reference evidence="2 3" key="1">
    <citation type="submission" date="2018-11" db="EMBL/GenBank/DDBJ databases">
        <title>Mesobaculum littorinae gen. nov., sp. nov., isolated from Littorina scabra that represents a novel genus of the order Rhodobacteraceae.</title>
        <authorList>
            <person name="Li F."/>
        </authorList>
    </citation>
    <scope>NUCLEOTIDE SEQUENCE [LARGE SCALE GENOMIC DNA]</scope>
    <source>
        <strain evidence="2 3">M0103</strain>
    </source>
</reference>
<dbReference type="Pfam" id="PF19050">
    <property type="entry name" value="PhoD_2"/>
    <property type="match status" value="1"/>
</dbReference>
<dbReference type="InterPro" id="IPR018946">
    <property type="entry name" value="PhoD-like_MPP"/>
</dbReference>
<dbReference type="Proteomes" id="UP000285908">
    <property type="component" value="Unassembled WGS sequence"/>
</dbReference>
<dbReference type="Gene3D" id="3.60.21.70">
    <property type="entry name" value="PhoD-like phosphatase"/>
    <property type="match status" value="1"/>
</dbReference>
<dbReference type="OrthoDB" id="327733at2"/>
<dbReference type="CDD" id="cd07389">
    <property type="entry name" value="MPP_PhoD"/>
    <property type="match status" value="1"/>
</dbReference>
<proteinExistence type="predicted"/>
<dbReference type="InterPro" id="IPR029052">
    <property type="entry name" value="Metallo-depent_PP-like"/>
</dbReference>
<dbReference type="EMBL" id="RQXX01000006">
    <property type="protein sequence ID" value="RVV97142.1"/>
    <property type="molecule type" value="Genomic_DNA"/>
</dbReference>
<dbReference type="GO" id="GO:0016020">
    <property type="term" value="C:membrane"/>
    <property type="evidence" value="ECO:0007669"/>
    <property type="project" value="TreeGrafter"/>
</dbReference>
<dbReference type="PANTHER" id="PTHR46689:SF1">
    <property type="entry name" value="PHOD-LIKE PHOSPHATASE DOMAIN-CONTAINING PROTEIN"/>
    <property type="match status" value="1"/>
</dbReference>
<gene>
    <name evidence="2" type="ORF">EKE94_15065</name>
</gene>
<comment type="caution">
    <text evidence="2">The sequence shown here is derived from an EMBL/GenBank/DDBJ whole genome shotgun (WGS) entry which is preliminary data.</text>
</comment>
<keyword evidence="3" id="KW-1185">Reference proteome</keyword>
<dbReference type="SUPFAM" id="SSF56300">
    <property type="entry name" value="Metallo-dependent phosphatases"/>
    <property type="match status" value="1"/>
</dbReference>
<evidence type="ECO:0000259" key="1">
    <source>
        <dbReference type="Pfam" id="PF19050"/>
    </source>
</evidence>
<name>A0A438AEN7_9RHOB</name>
<feature type="domain" description="PhoD-like phosphatase" evidence="1">
    <location>
        <begin position="105"/>
        <end position="316"/>
    </location>
</feature>
<evidence type="ECO:0000313" key="3">
    <source>
        <dbReference type="Proteomes" id="UP000285908"/>
    </source>
</evidence>
<accession>A0A438AEN7</accession>
<dbReference type="InterPro" id="IPR038607">
    <property type="entry name" value="PhoD-like_sf"/>
</dbReference>
<dbReference type="AlphaFoldDB" id="A0A438AEN7"/>
<protein>
    <submittedName>
        <fullName evidence="2">Alkaline phosphatase family protein</fullName>
    </submittedName>
</protein>
<organism evidence="2 3">
    <name type="scientific">Mesobaculum littorinae</name>
    <dbReference type="NCBI Taxonomy" id="2486419"/>
    <lineage>
        <taxon>Bacteria</taxon>
        <taxon>Pseudomonadati</taxon>
        <taxon>Pseudomonadota</taxon>
        <taxon>Alphaproteobacteria</taxon>
        <taxon>Rhodobacterales</taxon>
        <taxon>Roseobacteraceae</taxon>
        <taxon>Mesobaculum</taxon>
    </lineage>
</organism>